<dbReference type="EMBL" id="JAMFMA010000005">
    <property type="protein sequence ID" value="MCL6275583.1"/>
    <property type="molecule type" value="Genomic_DNA"/>
</dbReference>
<dbReference type="PANTHER" id="PTHR47495">
    <property type="entry name" value="ALDEHYDE DEHYDROGENASE"/>
    <property type="match status" value="1"/>
</dbReference>
<dbReference type="PANTHER" id="PTHR47495:SF1">
    <property type="entry name" value="BLL3820 PROTEIN"/>
    <property type="match status" value="1"/>
</dbReference>
<dbReference type="Proteomes" id="UP001203607">
    <property type="component" value="Unassembled WGS sequence"/>
</dbReference>
<dbReference type="InterPro" id="IPR012368">
    <property type="entry name" value="OxRdtase_Mopterin-bd_su_IorB"/>
</dbReference>
<dbReference type="SUPFAM" id="SSF56003">
    <property type="entry name" value="Molybdenum cofactor-binding domain"/>
    <property type="match status" value="2"/>
</dbReference>
<keyword evidence="3" id="KW-1185">Reference proteome</keyword>
<evidence type="ECO:0000259" key="1">
    <source>
        <dbReference type="SMART" id="SM01008"/>
    </source>
</evidence>
<dbReference type="InterPro" id="IPR000674">
    <property type="entry name" value="Ald_Oxase/Xan_DH_a/b"/>
</dbReference>
<comment type="caution">
    <text evidence="2">The sequence shown here is derived from an EMBL/GenBank/DDBJ whole genome shotgun (WGS) entry which is preliminary data.</text>
</comment>
<dbReference type="PIRSF" id="PIRSF036389">
    <property type="entry name" value="IOR_B"/>
    <property type="match status" value="1"/>
</dbReference>
<dbReference type="Gene3D" id="3.90.1170.50">
    <property type="entry name" value="Aldehyde oxidase/xanthine dehydrogenase, a/b hammerhead"/>
    <property type="match status" value="1"/>
</dbReference>
<gene>
    <name evidence="2" type="ORF">M3P19_16330</name>
</gene>
<dbReference type="InterPro" id="IPR037165">
    <property type="entry name" value="AldOxase/xan_DH_Mopterin-bd_sf"/>
</dbReference>
<evidence type="ECO:0000313" key="3">
    <source>
        <dbReference type="Proteomes" id="UP001203607"/>
    </source>
</evidence>
<dbReference type="RefSeq" id="WP_249658772.1">
    <property type="nucleotide sequence ID" value="NZ_JAMFMA010000005.1"/>
</dbReference>
<dbReference type="Pfam" id="PF20256">
    <property type="entry name" value="MoCoBD_2"/>
    <property type="match status" value="2"/>
</dbReference>
<dbReference type="Pfam" id="PF02738">
    <property type="entry name" value="MoCoBD_1"/>
    <property type="match status" value="1"/>
</dbReference>
<accession>A0ABT0PW16</accession>
<feature type="domain" description="Aldehyde oxidase/xanthine dehydrogenase a/b hammerhead" evidence="1">
    <location>
        <begin position="200"/>
        <end position="293"/>
    </location>
</feature>
<dbReference type="SMART" id="SM01008">
    <property type="entry name" value="Ald_Xan_dh_C"/>
    <property type="match status" value="1"/>
</dbReference>
<dbReference type="Gene3D" id="3.30.365.10">
    <property type="entry name" value="Aldehyde oxidase/xanthine dehydrogenase, molybdopterin binding domain"/>
    <property type="match status" value="3"/>
</dbReference>
<organism evidence="2 3">
    <name type="scientific">Flagellimonas spongiicola</name>
    <dbReference type="NCBI Taxonomy" id="2942208"/>
    <lineage>
        <taxon>Bacteria</taxon>
        <taxon>Pseudomonadati</taxon>
        <taxon>Bacteroidota</taxon>
        <taxon>Flavobacteriia</taxon>
        <taxon>Flavobacteriales</taxon>
        <taxon>Flavobacteriaceae</taxon>
        <taxon>Flagellimonas</taxon>
    </lineage>
</organism>
<reference evidence="2 3" key="1">
    <citation type="submission" date="2022-05" db="EMBL/GenBank/DDBJ databases">
        <authorList>
            <person name="Park J.-S."/>
        </authorList>
    </citation>
    <scope>NUCLEOTIDE SEQUENCE [LARGE SCALE GENOMIC DNA]</scope>
    <source>
        <strain evidence="2 3">2012CJ35-5</strain>
    </source>
</reference>
<dbReference type="InterPro" id="IPR046867">
    <property type="entry name" value="AldOxase/xan_DH_MoCoBD2"/>
</dbReference>
<dbReference type="PROSITE" id="PS51257">
    <property type="entry name" value="PROKAR_LIPOPROTEIN"/>
    <property type="match status" value="1"/>
</dbReference>
<sequence>MGLNRRNFIKVTSLGSGGILVSSMIGLQACSTTDVDTWEPNFFIKIDQTGAITFTCPQSELGQGTSTGLAQILADELGADWNQIKIELADGSSEKFPNTQGTGGSNGIRKLWVPLREAAAATREMLIQAAARKWKISIEDCYTKMGYVHQRDNANKIPFGELLTSVKTEYPPTDLKFKDASDYEYIGSSPSGPKNKKIVTGALEYAIDVSVPDMVYARIKRSPVFGGRVKSFVSTKAREIEGVLDIFEVEPVPIPEEDDFLGGVRSGVAVIADSYWKAIQASELLDITWEDGPNEAKNTDTVIADFEQKKSQVNSLNTRANLSIAKTISAAYKIPYQANACMEPLNTVAHHKGTEIEIWVGTQAPQMTRWRIAQFTGMPEASIVVHNKIAGGGFGRRFFTDFVEEAVILSRKVKKPVKLIWTREDTIATSKYHPYSIEYWSAEFDTRNRLLRFKNKGYFTRASNYPSYLYGKPIAFHESIPHMAKSVLPRASWRSVMAYPWGFAMESFMDEVAHEMARDPLELRLEYLQNADVSGLNRNPDSDYQLDAKRLRRTLEVAKEKANYKGTKQGQTGVGVSAIMYNYSYCSHIAEVSVENGRLKIHKFTSVVDCGRVINPSQVKSQIEGSIVWGLSALMKQVITVEEGKVQQSNFHDYEPLRMIDNPKIEVHIVETDNLPTGVGEPGVPGVAPAVLNAIYNITGIRLREAPIEEALREQLITGLA</sequence>
<evidence type="ECO:0000313" key="2">
    <source>
        <dbReference type="EMBL" id="MCL6275583.1"/>
    </source>
</evidence>
<protein>
    <submittedName>
        <fullName evidence="2">Molybdopterin-dependent oxidoreductase</fullName>
    </submittedName>
</protein>
<dbReference type="InterPro" id="IPR008274">
    <property type="entry name" value="AldOxase/xan_DH_MoCoBD1"/>
</dbReference>
<name>A0ABT0PW16_9FLAO</name>
<proteinExistence type="predicted"/>
<dbReference type="InterPro" id="IPR052516">
    <property type="entry name" value="N-heterocyclic_Hydroxylase"/>
</dbReference>